<evidence type="ECO:0000256" key="3">
    <source>
        <dbReference type="ARBA" id="ARBA00023157"/>
    </source>
</evidence>
<feature type="domain" description="Spaetzle" evidence="6">
    <location>
        <begin position="301"/>
        <end position="389"/>
    </location>
</feature>
<keyword evidence="8" id="KW-1185">Reference proteome</keyword>
<dbReference type="AlphaFoldDB" id="A0A9P0AGZ4"/>
<evidence type="ECO:0000256" key="2">
    <source>
        <dbReference type="ARBA" id="ARBA00022729"/>
    </source>
</evidence>
<proteinExistence type="predicted"/>
<dbReference type="FunFam" id="2.10.90.10:FF:000018">
    <property type="entry name" value="Spatzle 4"/>
    <property type="match status" value="1"/>
</dbReference>
<gene>
    <name evidence="7" type="ORF">BEMITA_LOCUS10232</name>
</gene>
<reference evidence="7" key="1">
    <citation type="submission" date="2021-12" db="EMBL/GenBank/DDBJ databases">
        <authorList>
            <person name="King R."/>
        </authorList>
    </citation>
    <scope>NUCLEOTIDE SEQUENCE</scope>
</reference>
<name>A0A9P0AGZ4_BEMTA</name>
<evidence type="ECO:0000313" key="8">
    <source>
        <dbReference type="Proteomes" id="UP001152759"/>
    </source>
</evidence>
<dbReference type="GO" id="GO:0008083">
    <property type="term" value="F:growth factor activity"/>
    <property type="evidence" value="ECO:0007669"/>
    <property type="project" value="TreeGrafter"/>
</dbReference>
<evidence type="ECO:0000256" key="5">
    <source>
        <dbReference type="SAM" id="MobiDB-lite"/>
    </source>
</evidence>
<keyword evidence="4" id="KW-0325">Glycoprotein</keyword>
<dbReference type="PANTHER" id="PTHR23199:SF13">
    <property type="entry name" value="PROTEIN SPAETZLE 3"/>
    <property type="match status" value="1"/>
</dbReference>
<comment type="subunit">
    <text evidence="1">Homodimer; disulfide-linked.</text>
</comment>
<evidence type="ECO:0000259" key="6">
    <source>
        <dbReference type="Pfam" id="PF16077"/>
    </source>
</evidence>
<organism evidence="7 8">
    <name type="scientific">Bemisia tabaci</name>
    <name type="common">Sweetpotato whitefly</name>
    <name type="synonym">Aleurodes tabaci</name>
    <dbReference type="NCBI Taxonomy" id="7038"/>
    <lineage>
        <taxon>Eukaryota</taxon>
        <taxon>Metazoa</taxon>
        <taxon>Ecdysozoa</taxon>
        <taxon>Arthropoda</taxon>
        <taxon>Hexapoda</taxon>
        <taxon>Insecta</taxon>
        <taxon>Pterygota</taxon>
        <taxon>Neoptera</taxon>
        <taxon>Paraneoptera</taxon>
        <taxon>Hemiptera</taxon>
        <taxon>Sternorrhyncha</taxon>
        <taxon>Aleyrodoidea</taxon>
        <taxon>Aleyrodidae</taxon>
        <taxon>Aleyrodinae</taxon>
        <taxon>Bemisia</taxon>
    </lineage>
</organism>
<dbReference type="Proteomes" id="UP001152759">
    <property type="component" value="Chromosome 6"/>
</dbReference>
<evidence type="ECO:0000313" key="7">
    <source>
        <dbReference type="EMBL" id="CAH0391633.1"/>
    </source>
</evidence>
<feature type="compositionally biased region" description="Pro residues" evidence="5">
    <location>
        <begin position="43"/>
        <end position="55"/>
    </location>
</feature>
<dbReference type="InterPro" id="IPR029034">
    <property type="entry name" value="Cystine-knot_cytokine"/>
</dbReference>
<protein>
    <recommendedName>
        <fullName evidence="6">Spaetzle domain-containing protein</fullName>
    </recommendedName>
</protein>
<dbReference type="GO" id="GO:0005121">
    <property type="term" value="F:Toll binding"/>
    <property type="evidence" value="ECO:0007669"/>
    <property type="project" value="TreeGrafter"/>
</dbReference>
<dbReference type="GO" id="GO:0021556">
    <property type="term" value="P:central nervous system formation"/>
    <property type="evidence" value="ECO:0007669"/>
    <property type="project" value="TreeGrafter"/>
</dbReference>
<dbReference type="InterPro" id="IPR032104">
    <property type="entry name" value="Spaetzle"/>
</dbReference>
<dbReference type="InterPro" id="IPR052444">
    <property type="entry name" value="Spz/Toll_ligand-like"/>
</dbReference>
<feature type="compositionally biased region" description="Polar residues" evidence="5">
    <location>
        <begin position="226"/>
        <end position="238"/>
    </location>
</feature>
<dbReference type="Gene3D" id="2.10.90.10">
    <property type="entry name" value="Cystine-knot cytokines"/>
    <property type="match status" value="1"/>
</dbReference>
<keyword evidence="3" id="KW-1015">Disulfide bond</keyword>
<evidence type="ECO:0000256" key="4">
    <source>
        <dbReference type="ARBA" id="ARBA00023180"/>
    </source>
</evidence>
<dbReference type="KEGG" id="btab:109039155"/>
<dbReference type="PANTHER" id="PTHR23199">
    <property type="entry name" value="NEUROTROPHIN 1-RELATED"/>
    <property type="match status" value="1"/>
</dbReference>
<sequence length="392" mass="42762">MAFLNYSLAGSAYQNAPIDYGVSQPLPFTPPPAAYDNGFQQAPPRPTPLPVPPQIPQFRTPSRDVPGPGPGGSNRSSTFQRAKAAIPTGFYKQISPGGGSKTSVHAVIDYDDDFGEGDLGNGVGPGPGGPIALRGNSTPVVPRYAYDVYNTNGTLIQIPILWTALSLALGYEVRGDLIRGLPCIKRNHQLFCPTAGNRYPAEEIERFIDENKALVKRMYGEFESTPYGQSASQPSPGQETFEPYPRTKRKTGTKWKSDADWGGTPAPGPDIQGSSPADAKSRYSRQAPKNPPKDDSGRVDACQSKLEIITPYWASNSAGKVRAIVNTQHFEQSVHQETCSRASTGRCAKDCGCEQKYKWHRLMAYDPDNDCKGIFMDWFLFPSCCVCRCNPL</sequence>
<dbReference type="GO" id="GO:0045087">
    <property type="term" value="P:innate immune response"/>
    <property type="evidence" value="ECO:0007669"/>
    <property type="project" value="TreeGrafter"/>
</dbReference>
<dbReference type="SUPFAM" id="SSF57501">
    <property type="entry name" value="Cystine-knot cytokines"/>
    <property type="match status" value="1"/>
</dbReference>
<dbReference type="GO" id="GO:0005615">
    <property type="term" value="C:extracellular space"/>
    <property type="evidence" value="ECO:0007669"/>
    <property type="project" value="UniProtKB-ARBA"/>
</dbReference>
<dbReference type="EMBL" id="OU963867">
    <property type="protein sequence ID" value="CAH0391633.1"/>
    <property type="molecule type" value="Genomic_DNA"/>
</dbReference>
<evidence type="ECO:0000256" key="1">
    <source>
        <dbReference type="ARBA" id="ARBA00011748"/>
    </source>
</evidence>
<feature type="region of interest" description="Disordered" evidence="5">
    <location>
        <begin position="225"/>
        <end position="299"/>
    </location>
</feature>
<keyword evidence="2" id="KW-0732">Signal</keyword>
<dbReference type="Pfam" id="PF16077">
    <property type="entry name" value="Spaetzle"/>
    <property type="match status" value="1"/>
</dbReference>
<feature type="region of interest" description="Disordered" evidence="5">
    <location>
        <begin position="29"/>
        <end position="78"/>
    </location>
</feature>
<accession>A0A9P0AGZ4</accession>